<evidence type="ECO:0000313" key="5">
    <source>
        <dbReference type="EMBL" id="QBQ01601.1"/>
    </source>
</evidence>
<name>A0AAF1D273_9BBAC</name>
<evidence type="ECO:0000256" key="4">
    <source>
        <dbReference type="ARBA" id="ARBA00023163"/>
    </source>
</evidence>
<dbReference type="Proteomes" id="UP000831479">
    <property type="component" value="Segment"/>
</dbReference>
<dbReference type="InterPro" id="IPR009429">
    <property type="entry name" value="Baculo_LEF-11"/>
</dbReference>
<reference evidence="5" key="1">
    <citation type="journal article" date="2019" name="Genomics">
        <title>Genome sequence analysis and organization of the Hyphantria cunea granulovirus (HycuGV-Hc1) from Turkey.</title>
        <authorList>
            <person name="Gencer D."/>
            <person name="Bayramoglu Z."/>
            <person name="Nalcacioglu R."/>
            <person name="Demirbag Z."/>
            <person name="Demir I."/>
        </authorList>
    </citation>
    <scope>NUCLEOTIDE SEQUENCE</scope>
    <source>
        <strain evidence="5">Hc1</strain>
    </source>
</reference>
<dbReference type="GO" id="GO:0006355">
    <property type="term" value="P:regulation of DNA-templated transcription"/>
    <property type="evidence" value="ECO:0007669"/>
    <property type="project" value="InterPro"/>
</dbReference>
<evidence type="ECO:0000256" key="3">
    <source>
        <dbReference type="ARBA" id="ARBA00023015"/>
    </source>
</evidence>
<protein>
    <recommendedName>
        <fullName evidence="2">Late expression factor 11</fullName>
    </recommendedName>
</protein>
<evidence type="ECO:0000313" key="6">
    <source>
        <dbReference type="Proteomes" id="UP000831479"/>
    </source>
</evidence>
<keyword evidence="3" id="KW-0805">Transcription regulation</keyword>
<comment type="similarity">
    <text evidence="1">Belongs to the baculoviridae LEF-11 family.</text>
</comment>
<keyword evidence="4" id="KW-0804">Transcription</keyword>
<accession>A0AAF1D273</accession>
<dbReference type="GO" id="GO:0019058">
    <property type="term" value="P:viral life cycle"/>
    <property type="evidence" value="ECO:0007669"/>
    <property type="project" value="InterPro"/>
</dbReference>
<dbReference type="EMBL" id="MH923363">
    <property type="protein sequence ID" value="QBQ01601.1"/>
    <property type="molecule type" value="Genomic_DNA"/>
</dbReference>
<organism evidence="5 6">
    <name type="scientific">Hyphantria cunea granulovirus</name>
    <dbReference type="NCBI Taxonomy" id="307448"/>
    <lineage>
        <taxon>Viruses</taxon>
        <taxon>Viruses incertae sedis</taxon>
        <taxon>Naldaviricetes</taxon>
        <taxon>Lefavirales</taxon>
        <taxon>Baculoviridae</taxon>
        <taxon>Betabaculovirus</taxon>
        <taxon>Betabaculovirus hycuneae</taxon>
    </lineage>
</organism>
<evidence type="ECO:0000256" key="1">
    <source>
        <dbReference type="ARBA" id="ARBA00008271"/>
    </source>
</evidence>
<dbReference type="Pfam" id="PF06385">
    <property type="entry name" value="Baculo_LEF-11"/>
    <property type="match status" value="1"/>
</dbReference>
<gene>
    <name evidence="5" type="ORF">HycuGV_00048</name>
</gene>
<keyword evidence="6" id="KW-1185">Reference proteome</keyword>
<proteinExistence type="inferred from homology"/>
<sequence length="97" mass="11187">MADSLLTKSATYGVLRETINHKKHHFDTASVVSHVEEPSFGRVSGFINENLSRIFIHKPNSYASVAPHKERLNYLFNLPKTLNKEYKYCCRRNGFQS</sequence>
<evidence type="ECO:0000256" key="2">
    <source>
        <dbReference type="ARBA" id="ARBA00017118"/>
    </source>
</evidence>